<proteinExistence type="predicted"/>
<name>A0A5B7CW96_PORTR</name>
<dbReference type="Proteomes" id="UP000324222">
    <property type="component" value="Unassembled WGS sequence"/>
</dbReference>
<comment type="caution">
    <text evidence="1">The sequence shown here is derived from an EMBL/GenBank/DDBJ whole genome shotgun (WGS) entry which is preliminary data.</text>
</comment>
<evidence type="ECO:0000313" key="1">
    <source>
        <dbReference type="EMBL" id="MPC13679.1"/>
    </source>
</evidence>
<organism evidence="1 2">
    <name type="scientific">Portunus trituberculatus</name>
    <name type="common">Swimming crab</name>
    <name type="synonym">Neptunus trituberculatus</name>
    <dbReference type="NCBI Taxonomy" id="210409"/>
    <lineage>
        <taxon>Eukaryota</taxon>
        <taxon>Metazoa</taxon>
        <taxon>Ecdysozoa</taxon>
        <taxon>Arthropoda</taxon>
        <taxon>Crustacea</taxon>
        <taxon>Multicrustacea</taxon>
        <taxon>Malacostraca</taxon>
        <taxon>Eumalacostraca</taxon>
        <taxon>Eucarida</taxon>
        <taxon>Decapoda</taxon>
        <taxon>Pleocyemata</taxon>
        <taxon>Brachyura</taxon>
        <taxon>Eubrachyura</taxon>
        <taxon>Portunoidea</taxon>
        <taxon>Portunidae</taxon>
        <taxon>Portuninae</taxon>
        <taxon>Portunus</taxon>
    </lineage>
</organism>
<dbReference type="EMBL" id="VSRR010000299">
    <property type="protein sequence ID" value="MPC13679.1"/>
    <property type="molecule type" value="Genomic_DNA"/>
</dbReference>
<sequence length="94" mass="10296">MVNCILAYQCSKQVSEARDFPPLRSEGRLEIQGRPQFGHPCLQAQLNVSIRLTDLVSLRSEDRNKCGGVGGLYLMGSGCRPPSGRILQWPPLGA</sequence>
<gene>
    <name evidence="1" type="ORF">E2C01_006424</name>
</gene>
<reference evidence="1 2" key="1">
    <citation type="submission" date="2019-05" db="EMBL/GenBank/DDBJ databases">
        <title>Another draft genome of Portunus trituberculatus and its Hox gene families provides insights of decapod evolution.</title>
        <authorList>
            <person name="Jeong J.-H."/>
            <person name="Song I."/>
            <person name="Kim S."/>
            <person name="Choi T."/>
            <person name="Kim D."/>
            <person name="Ryu S."/>
            <person name="Kim W."/>
        </authorList>
    </citation>
    <scope>NUCLEOTIDE SEQUENCE [LARGE SCALE GENOMIC DNA]</scope>
    <source>
        <tissue evidence="1">Muscle</tissue>
    </source>
</reference>
<evidence type="ECO:0000313" key="2">
    <source>
        <dbReference type="Proteomes" id="UP000324222"/>
    </source>
</evidence>
<keyword evidence="2" id="KW-1185">Reference proteome</keyword>
<dbReference type="AlphaFoldDB" id="A0A5B7CW96"/>
<accession>A0A5B7CW96</accession>
<protein>
    <submittedName>
        <fullName evidence="1">Uncharacterized protein</fullName>
    </submittedName>
</protein>